<dbReference type="STRING" id="341454.A0A4S2N6S9"/>
<dbReference type="EMBL" id="ML220112">
    <property type="protein sequence ID" value="TGZ84923.1"/>
    <property type="molecule type" value="Genomic_DNA"/>
</dbReference>
<dbReference type="PIRSF" id="PIRSF016089">
    <property type="entry name" value="SPC22"/>
    <property type="match status" value="1"/>
</dbReference>
<dbReference type="Pfam" id="PF04573">
    <property type="entry name" value="SPC22"/>
    <property type="match status" value="1"/>
</dbReference>
<gene>
    <name evidence="11" type="ORF">EX30DRAFT_376568</name>
</gene>
<protein>
    <recommendedName>
        <fullName evidence="9">Signal peptidase subunit 3</fullName>
    </recommendedName>
</protein>
<keyword evidence="7 9" id="KW-0472">Membrane</keyword>
<keyword evidence="4 9" id="KW-0256">Endoplasmic reticulum</keyword>
<dbReference type="PANTHER" id="PTHR12804:SF0">
    <property type="entry name" value="SIGNAL PEPTIDASE COMPLEX SUBUNIT 3"/>
    <property type="match status" value="1"/>
</dbReference>
<keyword evidence="6 10" id="KW-1133">Transmembrane helix</keyword>
<evidence type="ECO:0000256" key="6">
    <source>
        <dbReference type="ARBA" id="ARBA00022989"/>
    </source>
</evidence>
<dbReference type="GO" id="GO:0006465">
    <property type="term" value="P:signal peptide processing"/>
    <property type="evidence" value="ECO:0007669"/>
    <property type="project" value="UniProtKB-UniRule"/>
</dbReference>
<evidence type="ECO:0000256" key="3">
    <source>
        <dbReference type="ARBA" id="ARBA00022692"/>
    </source>
</evidence>
<dbReference type="FunCoup" id="A0A4S2N6S9">
    <property type="interactions" value="426"/>
</dbReference>
<dbReference type="AlphaFoldDB" id="A0A4S2N6S9"/>
<evidence type="ECO:0000256" key="9">
    <source>
        <dbReference type="PIRNR" id="PIRNR016089"/>
    </source>
</evidence>
<sequence length="207" mass="23332">MHSSGVRLQNTFGFFTTVTFFVAALTALSALLYPSSPTANINLRNVKVRTGRPHYTSTKPQEYLLINFDLDADLTSLFNWNTKQVFAYLTVLYNSPSASSSPSKYTENEMILWDTIIPDVRSAKLHLVNEQAKYKANDITGKFAERNATVRFEWNVQPHVGVLYWGSIEADAEGNVVRKVEEGRRGKWGFQIPPAWGKKPVVKKTAV</sequence>
<dbReference type="Proteomes" id="UP000298138">
    <property type="component" value="Unassembled WGS sequence"/>
</dbReference>
<reference evidence="11 12" key="1">
    <citation type="submission" date="2019-04" db="EMBL/GenBank/DDBJ databases">
        <title>Comparative genomics and transcriptomics to analyze fruiting body development in filamentous ascomycetes.</title>
        <authorList>
            <consortium name="DOE Joint Genome Institute"/>
            <person name="Lutkenhaus R."/>
            <person name="Traeger S."/>
            <person name="Breuer J."/>
            <person name="Kuo A."/>
            <person name="Lipzen A."/>
            <person name="Pangilinan J."/>
            <person name="Dilworth D."/>
            <person name="Sandor L."/>
            <person name="Poggeler S."/>
            <person name="Barry K."/>
            <person name="Grigoriev I.V."/>
            <person name="Nowrousian M."/>
        </authorList>
    </citation>
    <scope>NUCLEOTIDE SEQUENCE [LARGE SCALE GENOMIC DNA]</scope>
    <source>
        <strain evidence="11 12">CBS 389.68</strain>
    </source>
</reference>
<evidence type="ECO:0000256" key="4">
    <source>
        <dbReference type="ARBA" id="ARBA00022824"/>
    </source>
</evidence>
<evidence type="ECO:0000313" key="11">
    <source>
        <dbReference type="EMBL" id="TGZ84923.1"/>
    </source>
</evidence>
<evidence type="ECO:0000256" key="1">
    <source>
        <dbReference type="ARBA" id="ARBA00004648"/>
    </source>
</evidence>
<accession>A0A4S2N6S9</accession>
<keyword evidence="5" id="KW-0735">Signal-anchor</keyword>
<feature type="transmembrane region" description="Helical" evidence="10">
    <location>
        <begin position="12"/>
        <end position="33"/>
    </location>
</feature>
<dbReference type="GO" id="GO:0005787">
    <property type="term" value="C:signal peptidase complex"/>
    <property type="evidence" value="ECO:0007669"/>
    <property type="project" value="UniProtKB-UniRule"/>
</dbReference>
<proteinExistence type="inferred from homology"/>
<comment type="function">
    <text evidence="8">Essential component of the signal peptidase complex (SPC) which catalyzes the cleavage of N-terminal signal sequences from nascent proteins as they are translocated into the lumen of the endoplasmic reticulum. Essential for the SPC catalytic activity, possibly by stabilizing and positioning the active center of the complex close to the lumenal surface. Essential for viability.</text>
</comment>
<evidence type="ECO:0000313" key="12">
    <source>
        <dbReference type="Proteomes" id="UP000298138"/>
    </source>
</evidence>
<comment type="similarity">
    <text evidence="2 9">Belongs to the SPCS3 family.</text>
</comment>
<dbReference type="GO" id="GO:0045047">
    <property type="term" value="P:protein targeting to ER"/>
    <property type="evidence" value="ECO:0007669"/>
    <property type="project" value="TreeGrafter"/>
</dbReference>
<organism evidence="11 12">
    <name type="scientific">Ascodesmis nigricans</name>
    <dbReference type="NCBI Taxonomy" id="341454"/>
    <lineage>
        <taxon>Eukaryota</taxon>
        <taxon>Fungi</taxon>
        <taxon>Dikarya</taxon>
        <taxon>Ascomycota</taxon>
        <taxon>Pezizomycotina</taxon>
        <taxon>Pezizomycetes</taxon>
        <taxon>Pezizales</taxon>
        <taxon>Ascodesmidaceae</taxon>
        <taxon>Ascodesmis</taxon>
    </lineage>
</organism>
<name>A0A4S2N6S9_9PEZI</name>
<evidence type="ECO:0000256" key="7">
    <source>
        <dbReference type="ARBA" id="ARBA00023136"/>
    </source>
</evidence>
<dbReference type="OrthoDB" id="10261524at2759"/>
<evidence type="ECO:0000256" key="2">
    <source>
        <dbReference type="ARBA" id="ARBA00009289"/>
    </source>
</evidence>
<evidence type="ECO:0000256" key="10">
    <source>
        <dbReference type="SAM" id="Phobius"/>
    </source>
</evidence>
<keyword evidence="12" id="KW-1185">Reference proteome</keyword>
<keyword evidence="3 10" id="KW-0812">Transmembrane</keyword>
<evidence type="ECO:0000256" key="5">
    <source>
        <dbReference type="ARBA" id="ARBA00022968"/>
    </source>
</evidence>
<comment type="subcellular location">
    <subcellularLocation>
        <location evidence="1">Endoplasmic reticulum membrane</location>
        <topology evidence="1">Single-pass type II membrane protein</topology>
    </subcellularLocation>
</comment>
<dbReference type="InParanoid" id="A0A4S2N6S9"/>
<evidence type="ECO:0000256" key="8">
    <source>
        <dbReference type="ARBA" id="ARBA00045670"/>
    </source>
</evidence>
<dbReference type="InterPro" id="IPR007653">
    <property type="entry name" value="SPC3"/>
</dbReference>
<dbReference type="PANTHER" id="PTHR12804">
    <property type="entry name" value="MICROSOMAL SIGNAL PEPTIDASE 23 KD SUBUNIT SPC22/23"/>
    <property type="match status" value="1"/>
</dbReference>